<gene>
    <name evidence="1" type="ORF">CANTEDRAFT_93545</name>
</gene>
<protein>
    <submittedName>
        <fullName evidence="1">Uncharacterized protein</fullName>
    </submittedName>
</protein>
<dbReference type="eggNOG" id="ENOG502RXQM">
    <property type="taxonomic scope" value="Eukaryota"/>
</dbReference>
<sequence>MFFDDEFKPANYIDALFKDYDYSKTSMAKLTMISNNLTIHLNFLMEQLNREINEKLLALNNIAHEETLNNSTRLNYYIKLLQNSIISLNNELQVPEFNQLVIINKLIDFKVVKQNMLDTLKILNYIKKNFGDLTLRYFETDLLKLFSSILKLQDADDKQANLKTLVDCADVFKNMNHFNSIYKRNMSKFTSEIDS</sequence>
<evidence type="ECO:0000313" key="2">
    <source>
        <dbReference type="Proteomes" id="UP000000707"/>
    </source>
</evidence>
<evidence type="ECO:0000313" key="1">
    <source>
        <dbReference type="EMBL" id="EGV64036.1"/>
    </source>
</evidence>
<reference evidence="1 2" key="1">
    <citation type="journal article" date="2011" name="Proc. Natl. Acad. Sci. U.S.A.">
        <title>Comparative genomics of xylose-fermenting fungi for enhanced biofuel production.</title>
        <authorList>
            <person name="Wohlbach D.J."/>
            <person name="Kuo A."/>
            <person name="Sato T.K."/>
            <person name="Potts K.M."/>
            <person name="Salamov A.A."/>
            <person name="LaButti K.M."/>
            <person name="Sun H."/>
            <person name="Clum A."/>
            <person name="Pangilinan J.L."/>
            <person name="Lindquist E.A."/>
            <person name="Lucas S."/>
            <person name="Lapidus A."/>
            <person name="Jin M."/>
            <person name="Gunawan C."/>
            <person name="Balan V."/>
            <person name="Dale B.E."/>
            <person name="Jeffries T.W."/>
            <person name="Zinkel R."/>
            <person name="Barry K.W."/>
            <person name="Grigoriev I.V."/>
            <person name="Gasch A.P."/>
        </authorList>
    </citation>
    <scope>NUCLEOTIDE SEQUENCE [LARGE SCALE GENOMIC DNA]</scope>
    <source>
        <strain evidence="2">ATCC 10573 / BCRC 21748 / CBS 615 / JCM 9827 / NBRC 10315 / NRRL Y-1498 / VKM Y-70</strain>
    </source>
</reference>
<dbReference type="GeneID" id="18250300"/>
<dbReference type="STRING" id="590646.G3B2Y8"/>
<dbReference type="Gene3D" id="6.10.250.2790">
    <property type="match status" value="1"/>
</dbReference>
<dbReference type="Proteomes" id="UP000000707">
    <property type="component" value="Unassembled WGS sequence"/>
</dbReference>
<organism evidence="2">
    <name type="scientific">Candida tenuis (strain ATCC 10573 / BCRC 21748 / CBS 615 / JCM 9827 / NBRC 10315 / NRRL Y-1498 / VKM Y-70)</name>
    <name type="common">Yeast</name>
    <name type="synonym">Yamadazyma tenuis</name>
    <dbReference type="NCBI Taxonomy" id="590646"/>
    <lineage>
        <taxon>Eukaryota</taxon>
        <taxon>Fungi</taxon>
        <taxon>Dikarya</taxon>
        <taxon>Ascomycota</taxon>
        <taxon>Saccharomycotina</taxon>
        <taxon>Pichiomycetes</taxon>
        <taxon>Debaryomycetaceae</taxon>
        <taxon>Yamadazyma</taxon>
    </lineage>
</organism>
<proteinExistence type="predicted"/>
<accession>G3B2Y8</accession>
<dbReference type="HOGENOM" id="CLU_1396132_0_0_1"/>
<dbReference type="AlphaFoldDB" id="G3B2Y8"/>
<keyword evidence="2" id="KW-1185">Reference proteome</keyword>
<name>G3B2Y8_CANTC</name>
<dbReference type="KEGG" id="cten:18250300"/>
<dbReference type="OrthoDB" id="10257301at2759"/>
<dbReference type="EMBL" id="GL996521">
    <property type="protein sequence ID" value="EGV64036.1"/>
    <property type="molecule type" value="Genomic_DNA"/>
</dbReference>